<dbReference type="InterPro" id="IPR046720">
    <property type="entry name" value="DUF6612"/>
</dbReference>
<dbReference type="STRING" id="1178515.SY83_10615"/>
<feature type="compositionally biased region" description="Basic and acidic residues" evidence="1">
    <location>
        <begin position="1"/>
        <end position="19"/>
    </location>
</feature>
<reference evidence="2 3" key="1">
    <citation type="submission" date="2015-01" db="EMBL/GenBank/DDBJ databases">
        <title>Paenibacillus swuensis/DY6/whole genome sequencing.</title>
        <authorList>
            <person name="Kim M.K."/>
            <person name="Srinivasan S."/>
            <person name="Lee J.-J."/>
        </authorList>
    </citation>
    <scope>NUCLEOTIDE SEQUENCE [LARGE SCALE GENOMIC DNA]</scope>
    <source>
        <strain evidence="2 3">DY6</strain>
    </source>
</reference>
<dbReference type="KEGG" id="pswu:SY83_10615"/>
<evidence type="ECO:0000256" key="1">
    <source>
        <dbReference type="SAM" id="MobiDB-lite"/>
    </source>
</evidence>
<evidence type="ECO:0000313" key="2">
    <source>
        <dbReference type="EMBL" id="ANE46647.1"/>
    </source>
</evidence>
<feature type="region of interest" description="Disordered" evidence="1">
    <location>
        <begin position="1"/>
        <end position="22"/>
    </location>
</feature>
<evidence type="ECO:0000313" key="3">
    <source>
        <dbReference type="Proteomes" id="UP000076927"/>
    </source>
</evidence>
<dbReference type="OrthoDB" id="2594361at2"/>
<sequence length="343" mass="37233">MNRLMTNEHTDSNDRKESNRSGLRKFKSKIWLIPALMLVLTACTDGGENGNAANKPGQENSGNAANGNTGTDKGNAGTDKGEDEKPGTDQPSGESVKADPQGLKDVVTAATASKSFSLAMDIQQSMTQQAELMQMQSNMKLDTVKQPFAMYQKVDMNVGGDDETKFEAYMNDSEYFAHDLVTGDWTKMPKESVAEIKGTFSELQTDPGKELAKLEPYLAKMTATEQDGKLIYNLALTGAGHEKLLDDLIRGLVGDRPDADAIIKAAKVQKLDYVITADKATKLPEQIKLVTDVVMTVDGGMIGLKQNITADYSNYNEAKPVTVPDEGKKNAMLPPTEKELEGL</sequence>
<evidence type="ECO:0008006" key="4">
    <source>
        <dbReference type="Google" id="ProtNLM"/>
    </source>
</evidence>
<feature type="region of interest" description="Disordered" evidence="1">
    <location>
        <begin position="323"/>
        <end position="343"/>
    </location>
</feature>
<dbReference type="EMBL" id="CP011388">
    <property type="protein sequence ID" value="ANE46647.1"/>
    <property type="molecule type" value="Genomic_DNA"/>
</dbReference>
<protein>
    <recommendedName>
        <fullName evidence="4">Lipoprotein</fullName>
    </recommendedName>
</protein>
<keyword evidence="3" id="KW-1185">Reference proteome</keyword>
<gene>
    <name evidence="2" type="ORF">SY83_10615</name>
</gene>
<feature type="compositionally biased region" description="Low complexity" evidence="1">
    <location>
        <begin position="62"/>
        <end position="78"/>
    </location>
</feature>
<dbReference type="AlphaFoldDB" id="A0A172TIF6"/>
<feature type="region of interest" description="Disordered" evidence="1">
    <location>
        <begin position="50"/>
        <end position="102"/>
    </location>
</feature>
<dbReference type="RefSeq" id="WP_068606315.1">
    <property type="nucleotide sequence ID" value="NZ_CP011388.1"/>
</dbReference>
<dbReference type="Proteomes" id="UP000076927">
    <property type="component" value="Chromosome"/>
</dbReference>
<dbReference type="PATRIC" id="fig|1178515.4.peg.2131"/>
<organism evidence="2 3">
    <name type="scientific">Paenibacillus swuensis</name>
    <dbReference type="NCBI Taxonomy" id="1178515"/>
    <lineage>
        <taxon>Bacteria</taxon>
        <taxon>Bacillati</taxon>
        <taxon>Bacillota</taxon>
        <taxon>Bacilli</taxon>
        <taxon>Bacillales</taxon>
        <taxon>Paenibacillaceae</taxon>
        <taxon>Paenibacillus</taxon>
    </lineage>
</organism>
<proteinExistence type="predicted"/>
<accession>A0A172TIF6</accession>
<dbReference type="Pfam" id="PF20316">
    <property type="entry name" value="DUF6612"/>
    <property type="match status" value="1"/>
</dbReference>
<name>A0A172TIF6_9BACL</name>